<evidence type="ECO:0000259" key="2">
    <source>
        <dbReference type="Pfam" id="PF06985"/>
    </source>
</evidence>
<keyword evidence="4" id="KW-1185">Reference proteome</keyword>
<dbReference type="PANTHER" id="PTHR33112">
    <property type="entry name" value="DOMAIN PROTEIN, PUTATIVE-RELATED"/>
    <property type="match status" value="1"/>
</dbReference>
<dbReference type="PANTHER" id="PTHR33112:SF10">
    <property type="entry name" value="TOL"/>
    <property type="match status" value="1"/>
</dbReference>
<dbReference type="AlphaFoldDB" id="A0A6A5T6B6"/>
<evidence type="ECO:0000256" key="1">
    <source>
        <dbReference type="SAM" id="MobiDB-lite"/>
    </source>
</evidence>
<organism evidence="3 4">
    <name type="scientific">Clathrospora elynae</name>
    <dbReference type="NCBI Taxonomy" id="706981"/>
    <lineage>
        <taxon>Eukaryota</taxon>
        <taxon>Fungi</taxon>
        <taxon>Dikarya</taxon>
        <taxon>Ascomycota</taxon>
        <taxon>Pezizomycotina</taxon>
        <taxon>Dothideomycetes</taxon>
        <taxon>Pleosporomycetidae</taxon>
        <taxon>Pleosporales</taxon>
        <taxon>Diademaceae</taxon>
        <taxon>Clathrospora</taxon>
    </lineage>
</organism>
<proteinExistence type="predicted"/>
<feature type="compositionally biased region" description="Basic and acidic residues" evidence="1">
    <location>
        <begin position="592"/>
        <end position="605"/>
    </location>
</feature>
<dbReference type="Proteomes" id="UP000800038">
    <property type="component" value="Unassembled WGS sequence"/>
</dbReference>
<accession>A0A6A5T6B6</accession>
<protein>
    <submittedName>
        <fullName evidence="3">HET-domain-containing protein</fullName>
    </submittedName>
</protein>
<evidence type="ECO:0000313" key="3">
    <source>
        <dbReference type="EMBL" id="KAF1946296.1"/>
    </source>
</evidence>
<name>A0A6A5T6B6_9PLEO</name>
<dbReference type="InterPro" id="IPR010730">
    <property type="entry name" value="HET"/>
</dbReference>
<gene>
    <name evidence="3" type="ORF">EJ02DRAFT_394504</name>
</gene>
<dbReference type="Pfam" id="PF06985">
    <property type="entry name" value="HET"/>
    <property type="match status" value="1"/>
</dbReference>
<feature type="domain" description="Heterokaryon incompatibility" evidence="2">
    <location>
        <begin position="216"/>
        <end position="367"/>
    </location>
</feature>
<reference evidence="3" key="1">
    <citation type="journal article" date="2020" name="Stud. Mycol.">
        <title>101 Dothideomycetes genomes: a test case for predicting lifestyles and emergence of pathogens.</title>
        <authorList>
            <person name="Haridas S."/>
            <person name="Albert R."/>
            <person name="Binder M."/>
            <person name="Bloem J."/>
            <person name="Labutti K."/>
            <person name="Salamov A."/>
            <person name="Andreopoulos B."/>
            <person name="Baker S."/>
            <person name="Barry K."/>
            <person name="Bills G."/>
            <person name="Bluhm B."/>
            <person name="Cannon C."/>
            <person name="Castanera R."/>
            <person name="Culley D."/>
            <person name="Daum C."/>
            <person name="Ezra D."/>
            <person name="Gonzalez J."/>
            <person name="Henrissat B."/>
            <person name="Kuo A."/>
            <person name="Liang C."/>
            <person name="Lipzen A."/>
            <person name="Lutzoni F."/>
            <person name="Magnuson J."/>
            <person name="Mondo S."/>
            <person name="Nolan M."/>
            <person name="Ohm R."/>
            <person name="Pangilinan J."/>
            <person name="Park H.-J."/>
            <person name="Ramirez L."/>
            <person name="Alfaro M."/>
            <person name="Sun H."/>
            <person name="Tritt A."/>
            <person name="Yoshinaga Y."/>
            <person name="Zwiers L.-H."/>
            <person name="Turgeon B."/>
            <person name="Goodwin S."/>
            <person name="Spatafora J."/>
            <person name="Crous P."/>
            <person name="Grigoriev I."/>
        </authorList>
    </citation>
    <scope>NUCLEOTIDE SEQUENCE</scope>
    <source>
        <strain evidence="3">CBS 161.51</strain>
    </source>
</reference>
<feature type="region of interest" description="Disordered" evidence="1">
    <location>
        <begin position="592"/>
        <end position="620"/>
    </location>
</feature>
<dbReference type="OrthoDB" id="5362512at2759"/>
<sequence length="782" mass="89371">MMRLCKYCIENILESKESWEYHRGSWESLVGEWDTDEPPCTPERASTTERRENCLFCSTLRQDIEKLAPALTEERYAVAWPVCRWNIRSLAKIQESLETVVVTFRYVPPVSEIKVVGYKEVELPTRTFFLFPEDHVQPLPTVEQLGPSTNLADNGGLQIRSWVENCDIKHSDCMKRRKTTSKSKRFVPTRLLDISGAPTAPIRVIETATTLVQGPYCTLSHCWGDIKFQRLLDTNRERFMKEGVPWQLFTKNFQDAIEIARALDVGYIWIDSLCIIQESKTDWDREAGHMHLVYRNSYCNIAVAASKDSTGGAFRKRDPKDVAPVRYRPADDSPFFLGKTWVVVSEDLWESELVGSVLYARGWVFQERMLSPRILHFAENQIFWDCPSLSACETLPAGLPQPMDSVAGPDRHWRARLQVANDNHEPLAGAIDQSMASFWKTAVRKYTSCNLTNGSDKLIAMWGIAKLVRDALGVEYGDGLWEENLEDQLAWRVAECKLTQRPSESTEKKLARAIPSWSWASMDGEIIIPDRMSDMPHRNVTDHDCRPLCFDLKGRGRIVDMTPNRSVVEAPTMPARGISDTGAELQRRSAQLHKEQPDLSDEKGFYRSSSPEIMDRDDEPKLNSKSIRIKGHVGYGILEGNKDTEEWELRIDGIPNLEIEAFPDTIPHPEDPVAIRIYFVVLSAKQVFIPPSFMGDAQPLPGRDSESHRLASIDELVEAGFDDDSEDDAQFDDEFDYSGHGILMKYAGDNRFLRTGSFRFRNTSEQVYNKLQETESWRFWLD</sequence>
<evidence type="ECO:0000313" key="4">
    <source>
        <dbReference type="Proteomes" id="UP000800038"/>
    </source>
</evidence>
<dbReference type="EMBL" id="ML976004">
    <property type="protein sequence ID" value="KAF1946296.1"/>
    <property type="molecule type" value="Genomic_DNA"/>
</dbReference>